<sequence length="230" mass="23434">MGNPLFRASAVGASEAAAGDGGRLPSSLCCAVDNPCFVCEGPDGSPSEVPEAEQRQLPSTLALEGAGAATEDPAPAKAGKWGLALPDEAEGLRLLACVSELCDVEVEAAEAVPCAGSPPPFRPVSKNTAAAKSASLQPRATPNARRSMCPSAPDQSNVQNMAPVTPRSSPRNSAEWADLPGYMRPTTAFLAASAGAAVAAPKADDKRGSHQKLVTGFSAASAATSRPRWR</sequence>
<protein>
    <submittedName>
        <fullName evidence="2">Uncharacterized protein</fullName>
    </submittedName>
</protein>
<evidence type="ECO:0000313" key="3">
    <source>
        <dbReference type="Proteomes" id="UP000075714"/>
    </source>
</evidence>
<comment type="caution">
    <text evidence="2">The sequence shown here is derived from an EMBL/GenBank/DDBJ whole genome shotgun (WGS) entry which is preliminary data.</text>
</comment>
<dbReference type="AlphaFoldDB" id="A0A150GXL5"/>
<reference evidence="3" key="1">
    <citation type="journal article" date="2016" name="Nat. Commun.">
        <title>The Gonium pectorale genome demonstrates co-option of cell cycle regulation during the evolution of multicellularity.</title>
        <authorList>
            <person name="Hanschen E.R."/>
            <person name="Marriage T.N."/>
            <person name="Ferris P.J."/>
            <person name="Hamaji T."/>
            <person name="Toyoda A."/>
            <person name="Fujiyama A."/>
            <person name="Neme R."/>
            <person name="Noguchi H."/>
            <person name="Minakuchi Y."/>
            <person name="Suzuki M."/>
            <person name="Kawai-Toyooka H."/>
            <person name="Smith D.R."/>
            <person name="Sparks H."/>
            <person name="Anderson J."/>
            <person name="Bakaric R."/>
            <person name="Luria V."/>
            <person name="Karger A."/>
            <person name="Kirschner M.W."/>
            <person name="Durand P.M."/>
            <person name="Michod R.E."/>
            <person name="Nozaki H."/>
            <person name="Olson B.J."/>
        </authorList>
    </citation>
    <scope>NUCLEOTIDE SEQUENCE [LARGE SCALE GENOMIC DNA]</scope>
    <source>
        <strain evidence="3">NIES-2863</strain>
    </source>
</reference>
<keyword evidence="3" id="KW-1185">Reference proteome</keyword>
<gene>
    <name evidence="2" type="ORF">GPECTOR_4g558</name>
</gene>
<proteinExistence type="predicted"/>
<feature type="region of interest" description="Disordered" evidence="1">
    <location>
        <begin position="126"/>
        <end position="179"/>
    </location>
</feature>
<dbReference type="Proteomes" id="UP000075714">
    <property type="component" value="Unassembled WGS sequence"/>
</dbReference>
<feature type="compositionally biased region" description="Polar residues" evidence="1">
    <location>
        <begin position="153"/>
        <end position="172"/>
    </location>
</feature>
<feature type="region of interest" description="Disordered" evidence="1">
    <location>
        <begin position="199"/>
        <end position="230"/>
    </location>
</feature>
<dbReference type="EMBL" id="LSYV01000005">
    <property type="protein sequence ID" value="KXZ54493.1"/>
    <property type="molecule type" value="Genomic_DNA"/>
</dbReference>
<feature type="compositionally biased region" description="Polar residues" evidence="1">
    <location>
        <begin position="126"/>
        <end position="140"/>
    </location>
</feature>
<organism evidence="2 3">
    <name type="scientific">Gonium pectorale</name>
    <name type="common">Green alga</name>
    <dbReference type="NCBI Taxonomy" id="33097"/>
    <lineage>
        <taxon>Eukaryota</taxon>
        <taxon>Viridiplantae</taxon>
        <taxon>Chlorophyta</taxon>
        <taxon>core chlorophytes</taxon>
        <taxon>Chlorophyceae</taxon>
        <taxon>CS clade</taxon>
        <taxon>Chlamydomonadales</taxon>
        <taxon>Volvocaceae</taxon>
        <taxon>Gonium</taxon>
    </lineage>
</organism>
<feature type="region of interest" description="Disordered" evidence="1">
    <location>
        <begin position="42"/>
        <end position="75"/>
    </location>
</feature>
<accession>A0A150GXL5</accession>
<name>A0A150GXL5_GONPE</name>
<evidence type="ECO:0000256" key="1">
    <source>
        <dbReference type="SAM" id="MobiDB-lite"/>
    </source>
</evidence>
<evidence type="ECO:0000313" key="2">
    <source>
        <dbReference type="EMBL" id="KXZ54493.1"/>
    </source>
</evidence>